<dbReference type="Proteomes" id="UP001501598">
    <property type="component" value="Unassembled WGS sequence"/>
</dbReference>
<gene>
    <name evidence="1" type="ORF">GCM10023175_23990</name>
</gene>
<proteinExistence type="predicted"/>
<keyword evidence="2" id="KW-1185">Reference proteome</keyword>
<sequence>MTGFRRGGIDVGGVGAVASLRHHPDESDDWLDCCRVEGLEIDGTTPAFWWSFSVVILDLVEELEPDISEFGVGAIAAARTSAAKSGGGSAGSGLLI</sequence>
<protein>
    <submittedName>
        <fullName evidence="1">Uncharacterized protein</fullName>
    </submittedName>
</protein>
<evidence type="ECO:0000313" key="2">
    <source>
        <dbReference type="Proteomes" id="UP001501598"/>
    </source>
</evidence>
<reference evidence="2" key="1">
    <citation type="journal article" date="2019" name="Int. J. Syst. Evol. Microbiol.">
        <title>The Global Catalogue of Microorganisms (GCM) 10K type strain sequencing project: providing services to taxonomists for standard genome sequencing and annotation.</title>
        <authorList>
            <consortium name="The Broad Institute Genomics Platform"/>
            <consortium name="The Broad Institute Genome Sequencing Center for Infectious Disease"/>
            <person name="Wu L."/>
            <person name="Ma J."/>
        </authorList>
    </citation>
    <scope>NUCLEOTIDE SEQUENCE [LARGE SCALE GENOMIC DNA]</scope>
    <source>
        <strain evidence="2">JCM 17906</strain>
    </source>
</reference>
<dbReference type="EMBL" id="BAABGT010000029">
    <property type="protein sequence ID" value="GAA4544936.1"/>
    <property type="molecule type" value="Genomic_DNA"/>
</dbReference>
<organism evidence="1 2">
    <name type="scientific">Pseudonocardia xishanensis</name>
    <dbReference type="NCBI Taxonomy" id="630995"/>
    <lineage>
        <taxon>Bacteria</taxon>
        <taxon>Bacillati</taxon>
        <taxon>Actinomycetota</taxon>
        <taxon>Actinomycetes</taxon>
        <taxon>Pseudonocardiales</taxon>
        <taxon>Pseudonocardiaceae</taxon>
        <taxon>Pseudonocardia</taxon>
    </lineage>
</organism>
<dbReference type="RefSeq" id="WP_345416070.1">
    <property type="nucleotide sequence ID" value="NZ_BAABGT010000029.1"/>
</dbReference>
<evidence type="ECO:0000313" key="1">
    <source>
        <dbReference type="EMBL" id="GAA4544936.1"/>
    </source>
</evidence>
<accession>A0ABP8RQX8</accession>
<name>A0ABP8RQX8_9PSEU</name>
<comment type="caution">
    <text evidence="1">The sequence shown here is derived from an EMBL/GenBank/DDBJ whole genome shotgun (WGS) entry which is preliminary data.</text>
</comment>